<accession>A0ABV4CF42</accession>
<gene>
    <name evidence="5" type="ORF">AB8O55_06785</name>
</gene>
<dbReference type="PANTHER" id="PTHR43708:SF5">
    <property type="entry name" value="CONSERVED EXPRESSED OXIDOREDUCTASE (EUROFUNG)-RELATED"/>
    <property type="match status" value="1"/>
</dbReference>
<dbReference type="Proteomes" id="UP001564626">
    <property type="component" value="Unassembled WGS sequence"/>
</dbReference>
<comment type="similarity">
    <text evidence="1">Belongs to the Gfo/Idh/MocA family.</text>
</comment>
<dbReference type="Gene3D" id="3.30.360.10">
    <property type="entry name" value="Dihydrodipicolinate Reductase, domain 2"/>
    <property type="match status" value="1"/>
</dbReference>
<dbReference type="InterPro" id="IPR051317">
    <property type="entry name" value="Gfo/Idh/MocA_oxidoreduct"/>
</dbReference>
<dbReference type="SUPFAM" id="SSF55347">
    <property type="entry name" value="Glyceraldehyde-3-phosphate dehydrogenase-like, C-terminal domain"/>
    <property type="match status" value="1"/>
</dbReference>
<feature type="domain" description="Gfo/Idh/MocA-like oxidoreductase N-terminal" evidence="3">
    <location>
        <begin position="1"/>
        <end position="117"/>
    </location>
</feature>
<keyword evidence="2" id="KW-0560">Oxidoreductase</keyword>
<dbReference type="InterPro" id="IPR000683">
    <property type="entry name" value="Gfo/Idh/MocA-like_OxRdtase_N"/>
</dbReference>
<evidence type="ECO:0000259" key="4">
    <source>
        <dbReference type="Pfam" id="PF22725"/>
    </source>
</evidence>
<sequence>MKIAIIGCGGIAKAHARAISTFPETALVGAYDIDPAKAADFTGRFGGEPFPALEEAFAVAEGVIVASPNFCHYEHAVRALRAGVHVLCEKPIATTADDAGRMVELAEQVRTVAAVGFNYRQLPVVREIRSRVAAGRIGDVCSIDLSFHKDSAFRRKTFTWRDSGNTAGTGGALGDLGVHLIDLAEHVTGRSHQPASIRSHRVTVVPEKEGNPVAVDDHSEGFAVLDGGIQFRLSTSKAASQDERGVTFKVVGTAGTLHWCSAEGGRLYEGSRAGWHITDLDMPLLADPPTEFHGWSDSFRLQLVRWARTCHGADATMPTFADGHHVQQVLEQYVAGQRVPARAEVVGAPA</sequence>
<dbReference type="InterPro" id="IPR055170">
    <property type="entry name" value="GFO_IDH_MocA-like_dom"/>
</dbReference>
<feature type="domain" description="GFO/IDH/MocA-like oxidoreductase" evidence="4">
    <location>
        <begin position="125"/>
        <end position="257"/>
    </location>
</feature>
<reference evidence="5 6" key="1">
    <citation type="submission" date="2024-08" db="EMBL/GenBank/DDBJ databases">
        <title>Genome mining of Saccharopolyspora cebuensis PGLac3 from Nigerian medicinal plant.</title>
        <authorList>
            <person name="Ezeobiora C.E."/>
            <person name="Igbokwe N.H."/>
            <person name="Amin D.H."/>
            <person name="Mendie U.E."/>
        </authorList>
    </citation>
    <scope>NUCLEOTIDE SEQUENCE [LARGE SCALE GENOMIC DNA]</scope>
    <source>
        <strain evidence="5 6">PGLac3</strain>
    </source>
</reference>
<evidence type="ECO:0000256" key="1">
    <source>
        <dbReference type="ARBA" id="ARBA00010928"/>
    </source>
</evidence>
<dbReference type="EMBL" id="JBGEHV010000008">
    <property type="protein sequence ID" value="MEY8039098.1"/>
    <property type="molecule type" value="Genomic_DNA"/>
</dbReference>
<organism evidence="5 6">
    <name type="scientific">Saccharopolyspora cebuensis</name>
    <dbReference type="NCBI Taxonomy" id="418759"/>
    <lineage>
        <taxon>Bacteria</taxon>
        <taxon>Bacillati</taxon>
        <taxon>Actinomycetota</taxon>
        <taxon>Actinomycetes</taxon>
        <taxon>Pseudonocardiales</taxon>
        <taxon>Pseudonocardiaceae</taxon>
        <taxon>Saccharopolyspora</taxon>
    </lineage>
</organism>
<dbReference type="InterPro" id="IPR036291">
    <property type="entry name" value="NAD(P)-bd_dom_sf"/>
</dbReference>
<protein>
    <submittedName>
        <fullName evidence="5">Gfo/Idh/MocA family protein</fullName>
    </submittedName>
</protein>
<evidence type="ECO:0000313" key="6">
    <source>
        <dbReference type="Proteomes" id="UP001564626"/>
    </source>
</evidence>
<evidence type="ECO:0000259" key="3">
    <source>
        <dbReference type="Pfam" id="PF01408"/>
    </source>
</evidence>
<evidence type="ECO:0000313" key="5">
    <source>
        <dbReference type="EMBL" id="MEY8039098.1"/>
    </source>
</evidence>
<name>A0ABV4CF42_9PSEU</name>
<dbReference type="PANTHER" id="PTHR43708">
    <property type="entry name" value="CONSERVED EXPRESSED OXIDOREDUCTASE (EUROFUNG)"/>
    <property type="match status" value="1"/>
</dbReference>
<dbReference type="Pfam" id="PF01408">
    <property type="entry name" value="GFO_IDH_MocA"/>
    <property type="match status" value="1"/>
</dbReference>
<evidence type="ECO:0000256" key="2">
    <source>
        <dbReference type="ARBA" id="ARBA00023002"/>
    </source>
</evidence>
<comment type="caution">
    <text evidence="5">The sequence shown here is derived from an EMBL/GenBank/DDBJ whole genome shotgun (WGS) entry which is preliminary data.</text>
</comment>
<proteinExistence type="inferred from homology"/>
<dbReference type="Pfam" id="PF22725">
    <property type="entry name" value="GFO_IDH_MocA_C3"/>
    <property type="match status" value="1"/>
</dbReference>
<keyword evidence="6" id="KW-1185">Reference proteome</keyword>
<dbReference type="Gene3D" id="3.40.50.720">
    <property type="entry name" value="NAD(P)-binding Rossmann-like Domain"/>
    <property type="match status" value="1"/>
</dbReference>
<dbReference type="RefSeq" id="WP_345363538.1">
    <property type="nucleotide sequence ID" value="NZ_BAABII010000010.1"/>
</dbReference>
<dbReference type="SUPFAM" id="SSF51735">
    <property type="entry name" value="NAD(P)-binding Rossmann-fold domains"/>
    <property type="match status" value="1"/>
</dbReference>